<dbReference type="InterPro" id="IPR011701">
    <property type="entry name" value="MFS"/>
</dbReference>
<feature type="transmembrane region" description="Helical" evidence="7">
    <location>
        <begin position="229"/>
        <end position="255"/>
    </location>
</feature>
<feature type="transmembrane region" description="Helical" evidence="7">
    <location>
        <begin position="12"/>
        <end position="33"/>
    </location>
</feature>
<feature type="domain" description="Major facilitator superfamily (MFS) profile" evidence="8">
    <location>
        <begin position="1"/>
        <end position="374"/>
    </location>
</feature>
<dbReference type="InterPro" id="IPR051788">
    <property type="entry name" value="MFS_Transporter"/>
</dbReference>
<keyword evidence="4 7" id="KW-0812">Transmembrane</keyword>
<reference evidence="9 10" key="1">
    <citation type="journal article" date="2017" name="Front. Microbiol.">
        <title>New Insights into the Diversity of the Genus Faecalibacterium.</title>
        <authorList>
            <person name="Benevides L."/>
            <person name="Burman S."/>
            <person name="Martin R."/>
            <person name="Robert V."/>
            <person name="Thomas M."/>
            <person name="Miquel S."/>
            <person name="Chain F."/>
            <person name="Sokol H."/>
            <person name="Bermudez-Humaran L.G."/>
            <person name="Morrison M."/>
            <person name="Langella P."/>
            <person name="Azevedo V.A."/>
            <person name="Chatel J.M."/>
            <person name="Soares S."/>
        </authorList>
    </citation>
    <scope>NUCLEOTIDE SEQUENCE [LARGE SCALE GENOMIC DNA]</scope>
    <source>
        <strain evidence="9 10">AHMP21</strain>
    </source>
</reference>
<proteinExistence type="inferred from homology"/>
<dbReference type="GO" id="GO:0005886">
    <property type="term" value="C:plasma membrane"/>
    <property type="evidence" value="ECO:0007669"/>
    <property type="project" value="UniProtKB-SubCell"/>
</dbReference>
<keyword evidence="6 7" id="KW-0472">Membrane</keyword>
<feature type="transmembrane region" description="Helical" evidence="7">
    <location>
        <begin position="291"/>
        <end position="311"/>
    </location>
</feature>
<evidence type="ECO:0000256" key="1">
    <source>
        <dbReference type="ARBA" id="ARBA00004651"/>
    </source>
</evidence>
<name>A0A2A7B8G6_9FIRM</name>
<comment type="subcellular location">
    <subcellularLocation>
        <location evidence="1">Cell membrane</location>
        <topology evidence="1">Multi-pass membrane protein</topology>
    </subcellularLocation>
</comment>
<evidence type="ECO:0000313" key="10">
    <source>
        <dbReference type="Proteomes" id="UP000220904"/>
    </source>
</evidence>
<dbReference type="PROSITE" id="PS50850">
    <property type="entry name" value="MFS"/>
    <property type="match status" value="1"/>
</dbReference>
<feature type="transmembrane region" description="Helical" evidence="7">
    <location>
        <begin position="100"/>
        <end position="121"/>
    </location>
</feature>
<keyword evidence="3" id="KW-0813">Transport</keyword>
<evidence type="ECO:0000256" key="6">
    <source>
        <dbReference type="ARBA" id="ARBA00023136"/>
    </source>
</evidence>
<dbReference type="AlphaFoldDB" id="A0A2A7B8G6"/>
<feature type="transmembrane region" description="Helical" evidence="7">
    <location>
        <begin position="323"/>
        <end position="341"/>
    </location>
</feature>
<comment type="similarity">
    <text evidence="2">Belongs to the major facilitator superfamily.</text>
</comment>
<dbReference type="OrthoDB" id="44917at2"/>
<evidence type="ECO:0000256" key="3">
    <source>
        <dbReference type="ARBA" id="ARBA00022448"/>
    </source>
</evidence>
<dbReference type="Pfam" id="PF07690">
    <property type="entry name" value="MFS_1"/>
    <property type="match status" value="1"/>
</dbReference>
<feature type="transmembrane region" description="Helical" evidence="7">
    <location>
        <begin position="133"/>
        <end position="153"/>
    </location>
</feature>
<evidence type="ECO:0000259" key="8">
    <source>
        <dbReference type="PROSITE" id="PS50850"/>
    </source>
</evidence>
<dbReference type="InterPro" id="IPR036259">
    <property type="entry name" value="MFS_trans_sf"/>
</dbReference>
<organism evidence="9 10">
    <name type="scientific">Faecalibacterium prausnitzii</name>
    <dbReference type="NCBI Taxonomy" id="853"/>
    <lineage>
        <taxon>Bacteria</taxon>
        <taxon>Bacillati</taxon>
        <taxon>Bacillota</taxon>
        <taxon>Clostridia</taxon>
        <taxon>Eubacteriales</taxon>
        <taxon>Oscillospiraceae</taxon>
        <taxon>Faecalibacterium</taxon>
    </lineage>
</organism>
<dbReference type="Gene3D" id="1.20.1250.20">
    <property type="entry name" value="MFS general substrate transporter like domains"/>
    <property type="match status" value="2"/>
</dbReference>
<feature type="transmembrane region" description="Helical" evidence="7">
    <location>
        <begin position="39"/>
        <end position="63"/>
    </location>
</feature>
<feature type="transmembrane region" description="Helical" evidence="7">
    <location>
        <begin position="267"/>
        <end position="285"/>
    </location>
</feature>
<evidence type="ECO:0000256" key="4">
    <source>
        <dbReference type="ARBA" id="ARBA00022692"/>
    </source>
</evidence>
<comment type="caution">
    <text evidence="9">The sequence shown here is derived from an EMBL/GenBank/DDBJ whole genome shotgun (WGS) entry which is preliminary data.</text>
</comment>
<accession>A0A2A7B8G6</accession>
<evidence type="ECO:0000256" key="5">
    <source>
        <dbReference type="ARBA" id="ARBA00022989"/>
    </source>
</evidence>
<feature type="transmembrane region" description="Helical" evidence="7">
    <location>
        <begin position="347"/>
        <end position="370"/>
    </location>
</feature>
<dbReference type="InterPro" id="IPR020846">
    <property type="entry name" value="MFS_dom"/>
</dbReference>
<evidence type="ECO:0000313" key="9">
    <source>
        <dbReference type="EMBL" id="PDX87631.1"/>
    </source>
</evidence>
<sequence length="381" mass="40324">MNEQKTRLRNAGFVTFFFSGICAISSGVVVSLLQEQYGFAYGMTGTLLSLMSIGNLLAGFLTGVLPGVLGLKPSVLLLTIGYTVGYGIMGFTGAEVLLAAAFFLVGVAKGSAMNACTILVSDNSADRTRGMNLMHSCYACGALLCPFLIAAAARVSTALAVFLLAALGVVLWLVYWKTPMEGKVKDRKAAIDWSFLQSGRFWLLTGLLFCQNAAEQSVTGWMVTYFKGSGIIAGTLAAYTVTVMWGATLVARLLIAFVFPFKSPRKAMVVMAVTCTLFYVLLMRADSQPAAILLLFAFAFAMAGMNPTAVASAGRMTSVTSMGIMLPAASSGAILMPWVIGRVAERAGLAAGMAMNIVPCVGLIIFSVLVERLSEQESEKS</sequence>
<dbReference type="EMBL" id="NOUV01000006">
    <property type="protein sequence ID" value="PDX87631.1"/>
    <property type="molecule type" value="Genomic_DNA"/>
</dbReference>
<evidence type="ECO:0000256" key="2">
    <source>
        <dbReference type="ARBA" id="ARBA00008335"/>
    </source>
</evidence>
<evidence type="ECO:0000256" key="7">
    <source>
        <dbReference type="SAM" id="Phobius"/>
    </source>
</evidence>
<dbReference type="Proteomes" id="UP000220904">
    <property type="component" value="Unassembled WGS sequence"/>
</dbReference>
<dbReference type="RefSeq" id="WP_097791844.1">
    <property type="nucleotide sequence ID" value="NZ_NOUV01000006.1"/>
</dbReference>
<keyword evidence="5 7" id="KW-1133">Transmembrane helix</keyword>
<dbReference type="PANTHER" id="PTHR23514:SF3">
    <property type="entry name" value="BYPASS OF STOP CODON PROTEIN 6"/>
    <property type="match status" value="1"/>
</dbReference>
<feature type="transmembrane region" description="Helical" evidence="7">
    <location>
        <begin position="75"/>
        <end position="94"/>
    </location>
</feature>
<dbReference type="GO" id="GO:0022857">
    <property type="term" value="F:transmembrane transporter activity"/>
    <property type="evidence" value="ECO:0007669"/>
    <property type="project" value="InterPro"/>
</dbReference>
<gene>
    <name evidence="9" type="ORF">CHR60_03920</name>
</gene>
<dbReference type="SUPFAM" id="SSF103473">
    <property type="entry name" value="MFS general substrate transporter"/>
    <property type="match status" value="1"/>
</dbReference>
<dbReference type="PANTHER" id="PTHR23514">
    <property type="entry name" value="BYPASS OF STOP CODON PROTEIN 6"/>
    <property type="match status" value="1"/>
</dbReference>
<protein>
    <submittedName>
        <fullName evidence="9">MFS transporter</fullName>
    </submittedName>
</protein>
<feature type="transmembrane region" description="Helical" evidence="7">
    <location>
        <begin position="159"/>
        <end position="178"/>
    </location>
</feature>